<dbReference type="GO" id="GO:0020037">
    <property type="term" value="F:heme binding"/>
    <property type="evidence" value="ECO:0007669"/>
    <property type="project" value="InterPro"/>
</dbReference>
<keyword evidence="7 13" id="KW-0479">Metal-binding</keyword>
<dbReference type="PANTHER" id="PTHR24305">
    <property type="entry name" value="CYTOCHROME P450"/>
    <property type="match status" value="1"/>
</dbReference>
<dbReference type="EMBL" id="KN835132">
    <property type="protein sequence ID" value="KIK49628.1"/>
    <property type="molecule type" value="Genomic_DNA"/>
</dbReference>
<evidence type="ECO:0000256" key="2">
    <source>
        <dbReference type="ARBA" id="ARBA00004370"/>
    </source>
</evidence>
<gene>
    <name evidence="16" type="ORF">CY34DRAFT_797080</name>
</gene>
<evidence type="ECO:0000256" key="13">
    <source>
        <dbReference type="PIRSR" id="PIRSR602401-1"/>
    </source>
</evidence>
<keyword evidence="12 15" id="KW-0472">Membrane</keyword>
<dbReference type="STRING" id="930992.A0A0D0C494"/>
<evidence type="ECO:0000256" key="3">
    <source>
        <dbReference type="ARBA" id="ARBA00004721"/>
    </source>
</evidence>
<dbReference type="PROSITE" id="PS00086">
    <property type="entry name" value="CYTOCHROME_P450"/>
    <property type="match status" value="1"/>
</dbReference>
<evidence type="ECO:0000256" key="11">
    <source>
        <dbReference type="ARBA" id="ARBA00023033"/>
    </source>
</evidence>
<dbReference type="GO" id="GO:0004497">
    <property type="term" value="F:monooxygenase activity"/>
    <property type="evidence" value="ECO:0007669"/>
    <property type="project" value="UniProtKB-KW"/>
</dbReference>
<keyword evidence="9 14" id="KW-0560">Oxidoreductase</keyword>
<dbReference type="GO" id="GO:0005506">
    <property type="term" value="F:iron ion binding"/>
    <property type="evidence" value="ECO:0007669"/>
    <property type="project" value="InterPro"/>
</dbReference>
<dbReference type="SUPFAM" id="SSF48264">
    <property type="entry name" value="Cytochrome P450"/>
    <property type="match status" value="1"/>
</dbReference>
<evidence type="ECO:0000313" key="16">
    <source>
        <dbReference type="EMBL" id="KIK49628.1"/>
    </source>
</evidence>
<proteinExistence type="inferred from homology"/>
<evidence type="ECO:0000256" key="10">
    <source>
        <dbReference type="ARBA" id="ARBA00023004"/>
    </source>
</evidence>
<dbReference type="AlphaFoldDB" id="A0A0D0C494"/>
<comment type="similarity">
    <text evidence="4 14">Belongs to the cytochrome P450 family.</text>
</comment>
<feature type="binding site" description="axial binding residue" evidence="13">
    <location>
        <position position="521"/>
    </location>
    <ligand>
        <name>heme</name>
        <dbReference type="ChEBI" id="CHEBI:30413"/>
    </ligand>
    <ligandPart>
        <name>Fe</name>
        <dbReference type="ChEBI" id="CHEBI:18248"/>
    </ligandPart>
</feature>
<evidence type="ECO:0000313" key="17">
    <source>
        <dbReference type="Proteomes" id="UP000054485"/>
    </source>
</evidence>
<sequence>MFPSVASTLSLSLLKACSVVLLILVARGLVLLINMLVVAPMSDPLKKIQGPDGSLLQNHFREVMDPSISPNTHEKWVKSFGKTFRFHGFGRHDFRLLSVDFCVMSHILNSPIYEKPWQTRSLLTNLFGRGIFAMEGAEHKALRKLIAPAFSTQSIKTMTPIFFQKAEELRDKWEVFASSPTATLVEDAKIPPLPAPPYFPSPSFAEAVIDIAHWFSLATFDVIGLAGFDYHFHALQCESEEVYLAYRNMFRIADKGPKLRDLVQLYFPIIEKIFPNEATRITNESQRVISEAGQQLIQSKKLAILAEKASASEIKEKDILSLLIKSNLSADISGRLSDADLLSQLSTFLFAGSDSTSLAMSWCIHLLSLHPDIQDRLRSELNSLSPCASNSSSTSGYSAPAHAEAIDGLPFLDAVVRETLRLCPPVHGTMRVATRDDNIPVSSPIVLRNGTIIQPGETIRLRKGSYVHIPIEALNFSTDIWGEDARKFNPDRWSSLPHPARVPSHPGLANLMTFSFGPHACPGWKFSMLQTKIFLATLIPHFVFEPAADIQKFNAILTRPYVCDQFEFGARLPVKIGRVNL</sequence>
<organism evidence="16 17">
    <name type="scientific">Suillus luteus UH-Slu-Lm8-n1</name>
    <dbReference type="NCBI Taxonomy" id="930992"/>
    <lineage>
        <taxon>Eukaryota</taxon>
        <taxon>Fungi</taxon>
        <taxon>Dikarya</taxon>
        <taxon>Basidiomycota</taxon>
        <taxon>Agaricomycotina</taxon>
        <taxon>Agaricomycetes</taxon>
        <taxon>Agaricomycetidae</taxon>
        <taxon>Boletales</taxon>
        <taxon>Suillineae</taxon>
        <taxon>Suillaceae</taxon>
        <taxon>Suillus</taxon>
    </lineage>
</organism>
<dbReference type="InterPro" id="IPR002401">
    <property type="entry name" value="Cyt_P450_E_grp-I"/>
</dbReference>
<keyword evidence="11 14" id="KW-0503">Monooxygenase</keyword>
<dbReference type="Gene3D" id="1.10.630.10">
    <property type="entry name" value="Cytochrome P450"/>
    <property type="match status" value="1"/>
</dbReference>
<evidence type="ECO:0000256" key="8">
    <source>
        <dbReference type="ARBA" id="ARBA00022989"/>
    </source>
</evidence>
<keyword evidence="10 13" id="KW-0408">Iron</keyword>
<reference evidence="16 17" key="1">
    <citation type="submission" date="2014-04" db="EMBL/GenBank/DDBJ databases">
        <authorList>
            <consortium name="DOE Joint Genome Institute"/>
            <person name="Kuo A."/>
            <person name="Ruytinx J."/>
            <person name="Rineau F."/>
            <person name="Colpaert J."/>
            <person name="Kohler A."/>
            <person name="Nagy L.G."/>
            <person name="Floudas D."/>
            <person name="Copeland A."/>
            <person name="Barry K.W."/>
            <person name="Cichocki N."/>
            <person name="Veneault-Fourrey C."/>
            <person name="LaButti K."/>
            <person name="Lindquist E.A."/>
            <person name="Lipzen A."/>
            <person name="Lundell T."/>
            <person name="Morin E."/>
            <person name="Murat C."/>
            <person name="Sun H."/>
            <person name="Tunlid A."/>
            <person name="Henrissat B."/>
            <person name="Grigoriev I.V."/>
            <person name="Hibbett D.S."/>
            <person name="Martin F."/>
            <person name="Nordberg H.P."/>
            <person name="Cantor M.N."/>
            <person name="Hua S.X."/>
        </authorList>
    </citation>
    <scope>NUCLEOTIDE SEQUENCE [LARGE SCALE GENOMIC DNA]</scope>
    <source>
        <strain evidence="16 17">UH-Slu-Lm8-n1</strain>
    </source>
</reference>
<evidence type="ECO:0000256" key="4">
    <source>
        <dbReference type="ARBA" id="ARBA00010617"/>
    </source>
</evidence>
<dbReference type="GO" id="GO:0016705">
    <property type="term" value="F:oxidoreductase activity, acting on paired donors, with incorporation or reduction of molecular oxygen"/>
    <property type="evidence" value="ECO:0007669"/>
    <property type="project" value="InterPro"/>
</dbReference>
<evidence type="ECO:0000256" key="14">
    <source>
        <dbReference type="RuleBase" id="RU000461"/>
    </source>
</evidence>
<evidence type="ECO:0000256" key="1">
    <source>
        <dbReference type="ARBA" id="ARBA00001971"/>
    </source>
</evidence>
<dbReference type="InterPro" id="IPR017972">
    <property type="entry name" value="Cyt_P450_CS"/>
</dbReference>
<dbReference type="PANTHER" id="PTHR24305:SF166">
    <property type="entry name" value="CYTOCHROME P450 12A4, MITOCHONDRIAL-RELATED"/>
    <property type="match status" value="1"/>
</dbReference>
<dbReference type="PRINTS" id="PR00385">
    <property type="entry name" value="P450"/>
</dbReference>
<evidence type="ECO:0008006" key="18">
    <source>
        <dbReference type="Google" id="ProtNLM"/>
    </source>
</evidence>
<keyword evidence="5 13" id="KW-0349">Heme</keyword>
<keyword evidence="17" id="KW-1185">Reference proteome</keyword>
<evidence type="ECO:0000256" key="6">
    <source>
        <dbReference type="ARBA" id="ARBA00022692"/>
    </source>
</evidence>
<evidence type="ECO:0000256" key="9">
    <source>
        <dbReference type="ARBA" id="ARBA00023002"/>
    </source>
</evidence>
<dbReference type="GO" id="GO:0016020">
    <property type="term" value="C:membrane"/>
    <property type="evidence" value="ECO:0007669"/>
    <property type="project" value="UniProtKB-SubCell"/>
</dbReference>
<evidence type="ECO:0000256" key="5">
    <source>
        <dbReference type="ARBA" id="ARBA00022617"/>
    </source>
</evidence>
<dbReference type="CDD" id="cd11069">
    <property type="entry name" value="CYP_FUM15-like"/>
    <property type="match status" value="1"/>
</dbReference>
<dbReference type="Pfam" id="PF00067">
    <property type="entry name" value="p450"/>
    <property type="match status" value="1"/>
</dbReference>
<dbReference type="HOGENOM" id="CLU_001570_5_11_1"/>
<name>A0A0D0C494_9AGAM</name>
<comment type="cofactor">
    <cofactor evidence="1 13">
        <name>heme</name>
        <dbReference type="ChEBI" id="CHEBI:30413"/>
    </cofactor>
</comment>
<dbReference type="InterPro" id="IPR036396">
    <property type="entry name" value="Cyt_P450_sf"/>
</dbReference>
<keyword evidence="8 15" id="KW-1133">Transmembrane helix</keyword>
<feature type="transmembrane region" description="Helical" evidence="15">
    <location>
        <begin position="12"/>
        <end position="39"/>
    </location>
</feature>
<reference evidence="17" key="2">
    <citation type="submission" date="2015-01" db="EMBL/GenBank/DDBJ databases">
        <title>Evolutionary Origins and Diversification of the Mycorrhizal Mutualists.</title>
        <authorList>
            <consortium name="DOE Joint Genome Institute"/>
            <consortium name="Mycorrhizal Genomics Consortium"/>
            <person name="Kohler A."/>
            <person name="Kuo A."/>
            <person name="Nagy L.G."/>
            <person name="Floudas D."/>
            <person name="Copeland A."/>
            <person name="Barry K.W."/>
            <person name="Cichocki N."/>
            <person name="Veneault-Fourrey C."/>
            <person name="LaButti K."/>
            <person name="Lindquist E.A."/>
            <person name="Lipzen A."/>
            <person name="Lundell T."/>
            <person name="Morin E."/>
            <person name="Murat C."/>
            <person name="Riley R."/>
            <person name="Ohm R."/>
            <person name="Sun H."/>
            <person name="Tunlid A."/>
            <person name="Henrissat B."/>
            <person name="Grigoriev I.V."/>
            <person name="Hibbett D.S."/>
            <person name="Martin F."/>
        </authorList>
    </citation>
    <scope>NUCLEOTIDE SEQUENCE [LARGE SCALE GENOMIC DNA]</scope>
    <source>
        <strain evidence="17">UH-Slu-Lm8-n1</strain>
    </source>
</reference>
<dbReference type="InterPro" id="IPR001128">
    <property type="entry name" value="Cyt_P450"/>
</dbReference>
<evidence type="ECO:0000256" key="15">
    <source>
        <dbReference type="SAM" id="Phobius"/>
    </source>
</evidence>
<comment type="pathway">
    <text evidence="3">Secondary metabolite biosynthesis; terpenoid biosynthesis.</text>
</comment>
<dbReference type="InterPro" id="IPR050121">
    <property type="entry name" value="Cytochrome_P450_monoxygenase"/>
</dbReference>
<dbReference type="InParanoid" id="A0A0D0C494"/>
<dbReference type="OrthoDB" id="1470350at2759"/>
<protein>
    <recommendedName>
        <fullName evidence="18">Cytochrome P450</fullName>
    </recommendedName>
</protein>
<keyword evidence="6 15" id="KW-0812">Transmembrane</keyword>
<dbReference type="Proteomes" id="UP000054485">
    <property type="component" value="Unassembled WGS sequence"/>
</dbReference>
<evidence type="ECO:0000256" key="7">
    <source>
        <dbReference type="ARBA" id="ARBA00022723"/>
    </source>
</evidence>
<comment type="subcellular location">
    <subcellularLocation>
        <location evidence="2">Membrane</location>
    </subcellularLocation>
</comment>
<accession>A0A0D0C494</accession>
<dbReference type="PRINTS" id="PR00463">
    <property type="entry name" value="EP450I"/>
</dbReference>
<evidence type="ECO:0000256" key="12">
    <source>
        <dbReference type="ARBA" id="ARBA00023136"/>
    </source>
</evidence>